<dbReference type="EMBL" id="AMZY02000009">
    <property type="protein sequence ID" value="EMS33762.1"/>
    <property type="molecule type" value="Genomic_DNA"/>
</dbReference>
<evidence type="ECO:0000313" key="4">
    <source>
        <dbReference type="Proteomes" id="UP000010953"/>
    </source>
</evidence>
<reference evidence="3" key="1">
    <citation type="submission" date="2013-01" db="EMBL/GenBank/DDBJ databases">
        <title>Genome assembly of Mariniradius saccharolyticus AK6.</title>
        <authorList>
            <person name="Vaidya B."/>
            <person name="Khatri I."/>
            <person name="Tanuku N.R.S."/>
            <person name="Subramanian S."/>
            <person name="Pinnaka A."/>
        </authorList>
    </citation>
    <scope>NUCLEOTIDE SEQUENCE [LARGE SCALE GENOMIC DNA]</scope>
    <source>
        <strain evidence="3">AK6</strain>
    </source>
</reference>
<feature type="transmembrane region" description="Helical" evidence="1">
    <location>
        <begin position="12"/>
        <end position="42"/>
    </location>
</feature>
<dbReference type="Pfam" id="PF20862">
    <property type="entry name" value="DUF6843"/>
    <property type="match status" value="1"/>
</dbReference>
<comment type="caution">
    <text evidence="3">The sequence shown here is derived from an EMBL/GenBank/DDBJ whole genome shotgun (WGS) entry which is preliminary data.</text>
</comment>
<dbReference type="OrthoDB" id="980638at2"/>
<feature type="domain" description="DUF6843" evidence="2">
    <location>
        <begin position="87"/>
        <end position="157"/>
    </location>
</feature>
<keyword evidence="4" id="KW-1185">Reference proteome</keyword>
<dbReference type="InterPro" id="IPR049293">
    <property type="entry name" value="DUF6843"/>
</dbReference>
<gene>
    <name evidence="3" type="ORF">C943_04641</name>
</gene>
<accession>M7XZ55</accession>
<dbReference type="RefSeq" id="WP_008626955.1">
    <property type="nucleotide sequence ID" value="NZ_AMZY02000009.1"/>
</dbReference>
<keyword evidence="1" id="KW-1133">Transmembrane helix</keyword>
<dbReference type="eggNOG" id="ENOG5033C8S">
    <property type="taxonomic scope" value="Bacteria"/>
</dbReference>
<keyword evidence="1" id="KW-0812">Transmembrane</keyword>
<dbReference type="Proteomes" id="UP000010953">
    <property type="component" value="Unassembled WGS sequence"/>
</dbReference>
<feature type="transmembrane region" description="Helical" evidence="1">
    <location>
        <begin position="54"/>
        <end position="76"/>
    </location>
</feature>
<protein>
    <recommendedName>
        <fullName evidence="2">DUF6843 domain-containing protein</fullName>
    </recommendedName>
</protein>
<keyword evidence="1" id="KW-0472">Membrane</keyword>
<dbReference type="AlphaFoldDB" id="M7XZ55"/>
<evidence type="ECO:0000313" key="3">
    <source>
        <dbReference type="EMBL" id="EMS33762.1"/>
    </source>
</evidence>
<name>M7XZ55_9BACT</name>
<dbReference type="InParanoid" id="M7XZ55"/>
<evidence type="ECO:0000259" key="2">
    <source>
        <dbReference type="Pfam" id="PF20862"/>
    </source>
</evidence>
<evidence type="ECO:0000256" key="1">
    <source>
        <dbReference type="SAM" id="Phobius"/>
    </source>
</evidence>
<sequence>MKDIKYIVGLTIIVLTFLVSIIPFLITQVFPFFFMGVGFVWFSRVKVLTKVICTVLPVILWVPFFNLFIFSTGLFYRETAQKVDFNFPENFEGKAIVVQQISCGQEVTKKNGRYQLNFPENGILLYQGSIEKTGYRNHHFYYLSKAGIRTKIDEVDYYSILFQDDSTKIAGSSDLGIWYRGTMMETDSLPYEMTEYELAEMFVYTLSNIENFLSVEYNKKVDSLIYEAISRCK</sequence>
<organism evidence="3 4">
    <name type="scientific">Mariniradius saccharolyticus AK6</name>
    <dbReference type="NCBI Taxonomy" id="1239962"/>
    <lineage>
        <taxon>Bacteria</taxon>
        <taxon>Pseudomonadati</taxon>
        <taxon>Bacteroidota</taxon>
        <taxon>Cytophagia</taxon>
        <taxon>Cytophagales</taxon>
        <taxon>Cyclobacteriaceae</taxon>
        <taxon>Mariniradius</taxon>
    </lineage>
</organism>
<proteinExistence type="predicted"/>